<keyword evidence="1" id="KW-0808">Transferase</keyword>
<dbReference type="PANTHER" id="PTHR28629:SF4">
    <property type="entry name" value="TRIOKINASE_FMN CYCLASE"/>
    <property type="match status" value="1"/>
</dbReference>
<feature type="domain" description="DhaK" evidence="6">
    <location>
        <begin position="221"/>
        <end position="525"/>
    </location>
</feature>
<evidence type="ECO:0000313" key="8">
    <source>
        <dbReference type="Proteomes" id="UP000198825"/>
    </source>
</evidence>
<keyword evidence="4" id="KW-0067">ATP-binding</keyword>
<reference evidence="8" key="1">
    <citation type="submission" date="2016-10" db="EMBL/GenBank/DDBJ databases">
        <authorList>
            <person name="Varghese N."/>
            <person name="Submissions S."/>
        </authorList>
    </citation>
    <scope>NUCLEOTIDE SEQUENCE [LARGE SCALE GENOMIC DNA]</scope>
    <source>
        <strain evidence="8">DSM 21743</strain>
    </source>
</reference>
<evidence type="ECO:0000259" key="5">
    <source>
        <dbReference type="PROSITE" id="PS51480"/>
    </source>
</evidence>
<keyword evidence="3 7" id="KW-0418">Kinase</keyword>
<dbReference type="GO" id="GO:0005829">
    <property type="term" value="C:cytosol"/>
    <property type="evidence" value="ECO:0007669"/>
    <property type="project" value="TreeGrafter"/>
</dbReference>
<feature type="domain" description="DhaL" evidence="5">
    <location>
        <begin position="15"/>
        <end position="197"/>
    </location>
</feature>
<evidence type="ECO:0000256" key="2">
    <source>
        <dbReference type="ARBA" id="ARBA00022741"/>
    </source>
</evidence>
<dbReference type="InterPro" id="IPR004007">
    <property type="entry name" value="DhaL_dom"/>
</dbReference>
<keyword evidence="2" id="KW-0547">Nucleotide-binding</keyword>
<dbReference type="Pfam" id="PF02734">
    <property type="entry name" value="Dak2"/>
    <property type="match status" value="1"/>
</dbReference>
<name>A0A1H2MXU1_9ACTN</name>
<proteinExistence type="predicted"/>
<dbReference type="EMBL" id="LT629799">
    <property type="protein sequence ID" value="SDU98067.1"/>
    <property type="molecule type" value="Genomic_DNA"/>
</dbReference>
<dbReference type="GO" id="GO:0019563">
    <property type="term" value="P:glycerol catabolic process"/>
    <property type="evidence" value="ECO:0007669"/>
    <property type="project" value="TreeGrafter"/>
</dbReference>
<sequence length="527" mass="52381">MSGRDGLTPMTGLPDGVDRALRVLAAVALERRQAYDALDAVTGDGDFGSTFARGAAAVVRARPDSLRTAGLAFAAAAGGSSGALLGAALVRLDGHGLADDSDADRVSAALLDADAAVAELGGAALGDKTLRDALHPAATALRDGGVTAAVAAARSAAYATAGLTARRGRSAYAGERSVGAVDPGAVAVADVLEAWVAGEPPTWEALLDRVGEPAGEDAGSAEDDRVDRAVAGLVASHPSLRRLPGVRAVVRADAGAGSEGAPRVVLVSGGGAGHEPLHAGFVGAGMLDAACPGAVFTSPSSAQVLAAAEAVDQGAGVLFVVKAYTGDVLNFGLAAQSLGGTSATVLVADDVATAVDDGPGRRGTGATVAVEKLAGALAAEGADLGSCRALGQAVADDARSYGIAFRGEEMEQGVGIHGEPGRPREPRRHGSALAHALCDPLLAEVDPAAPLLVLLSGLGGTALLDLQATYADVVDVLTAAGRTVVRSLVGDLVTSLDQPGMLLTLVPFDERRTALWDAPVSTPALTW</sequence>
<evidence type="ECO:0000256" key="3">
    <source>
        <dbReference type="ARBA" id="ARBA00022777"/>
    </source>
</evidence>
<evidence type="ECO:0000256" key="4">
    <source>
        <dbReference type="ARBA" id="ARBA00022840"/>
    </source>
</evidence>
<protein>
    <submittedName>
        <fullName evidence="7">Dihydroxyacetone kinase</fullName>
    </submittedName>
</protein>
<dbReference type="Proteomes" id="UP000198825">
    <property type="component" value="Chromosome I"/>
</dbReference>
<evidence type="ECO:0000256" key="1">
    <source>
        <dbReference type="ARBA" id="ARBA00022679"/>
    </source>
</evidence>
<dbReference type="FunFam" id="3.40.50.10440:FF:000001">
    <property type="entry name" value="Dihydroxyacetone kinase, DhaK subunit"/>
    <property type="match status" value="1"/>
</dbReference>
<gene>
    <name evidence="7" type="ORF">SAMN04488544_2936</name>
</gene>
<accession>A0A1H2MXU1</accession>
<dbReference type="OrthoDB" id="9806345at2"/>
<evidence type="ECO:0000313" key="7">
    <source>
        <dbReference type="EMBL" id="SDU98067.1"/>
    </source>
</evidence>
<dbReference type="GO" id="GO:0004371">
    <property type="term" value="F:glycerone kinase activity"/>
    <property type="evidence" value="ECO:0007669"/>
    <property type="project" value="InterPro"/>
</dbReference>
<organism evidence="7 8">
    <name type="scientific">Microlunatus sagamiharensis</name>
    <dbReference type="NCBI Taxonomy" id="546874"/>
    <lineage>
        <taxon>Bacteria</taxon>
        <taxon>Bacillati</taxon>
        <taxon>Actinomycetota</taxon>
        <taxon>Actinomycetes</taxon>
        <taxon>Propionibacteriales</taxon>
        <taxon>Propionibacteriaceae</taxon>
        <taxon>Microlunatus</taxon>
    </lineage>
</organism>
<dbReference type="STRING" id="546874.SAMN04488544_2936"/>
<evidence type="ECO:0000259" key="6">
    <source>
        <dbReference type="PROSITE" id="PS51481"/>
    </source>
</evidence>
<keyword evidence="8" id="KW-1185">Reference proteome</keyword>
<dbReference type="InterPro" id="IPR036117">
    <property type="entry name" value="DhaL_dom_sf"/>
</dbReference>
<dbReference type="PANTHER" id="PTHR28629">
    <property type="entry name" value="TRIOKINASE/FMN CYCLASE"/>
    <property type="match status" value="1"/>
</dbReference>
<dbReference type="GO" id="GO:0005524">
    <property type="term" value="F:ATP binding"/>
    <property type="evidence" value="ECO:0007669"/>
    <property type="project" value="UniProtKB-KW"/>
</dbReference>
<dbReference type="PROSITE" id="PS51480">
    <property type="entry name" value="DHAL"/>
    <property type="match status" value="1"/>
</dbReference>
<dbReference type="PROSITE" id="PS51481">
    <property type="entry name" value="DHAK"/>
    <property type="match status" value="1"/>
</dbReference>
<dbReference type="Pfam" id="PF02733">
    <property type="entry name" value="Dak1"/>
    <property type="match status" value="1"/>
</dbReference>
<dbReference type="SUPFAM" id="SSF101473">
    <property type="entry name" value="DhaL-like"/>
    <property type="match status" value="1"/>
</dbReference>
<dbReference type="InterPro" id="IPR050861">
    <property type="entry name" value="Dihydroxyacetone_Kinase"/>
</dbReference>
<dbReference type="AlphaFoldDB" id="A0A1H2MXU1"/>
<dbReference type="InterPro" id="IPR004006">
    <property type="entry name" value="DhaK_dom"/>
</dbReference>
<dbReference type="SMART" id="SM01120">
    <property type="entry name" value="Dak2"/>
    <property type="match status" value="1"/>
</dbReference>
<dbReference type="Gene3D" id="3.40.50.10440">
    <property type="entry name" value="Dihydroxyacetone kinase, domain 1"/>
    <property type="match status" value="1"/>
</dbReference>
<dbReference type="SUPFAM" id="SSF82549">
    <property type="entry name" value="DAK1/DegV-like"/>
    <property type="match status" value="1"/>
</dbReference>
<dbReference type="Gene3D" id="1.25.40.340">
    <property type="match status" value="1"/>
</dbReference>